<name>A0A921DQA1_9BACT</name>
<comment type="caution">
    <text evidence="1">The sequence shown here is derived from an EMBL/GenBank/DDBJ whole genome shotgun (WGS) entry which is preliminary data.</text>
</comment>
<sequence length="64" mass="6804">MQEGEGLTLSAGEHLRLGGRLSRIVNEHLRPCIGAAWEHEFDGRAHAAASGFAIDSPNLKAIPA</sequence>
<protein>
    <submittedName>
        <fullName evidence="1">Uncharacterized protein</fullName>
    </submittedName>
</protein>
<dbReference type="Proteomes" id="UP000698963">
    <property type="component" value="Unassembled WGS sequence"/>
</dbReference>
<reference evidence="1" key="1">
    <citation type="journal article" date="2021" name="PeerJ">
        <title>Extensive microbial diversity within the chicken gut microbiome revealed by metagenomics and culture.</title>
        <authorList>
            <person name="Gilroy R."/>
            <person name="Ravi A."/>
            <person name="Getino M."/>
            <person name="Pursley I."/>
            <person name="Horton D.L."/>
            <person name="Alikhan N.F."/>
            <person name="Baker D."/>
            <person name="Gharbi K."/>
            <person name="Hall N."/>
            <person name="Watson M."/>
            <person name="Adriaenssens E.M."/>
            <person name="Foster-Nyarko E."/>
            <person name="Jarju S."/>
            <person name="Secka A."/>
            <person name="Antonio M."/>
            <person name="Oren A."/>
            <person name="Chaudhuri R.R."/>
            <person name="La Ragione R."/>
            <person name="Hildebrand F."/>
            <person name="Pallen M.J."/>
        </authorList>
    </citation>
    <scope>NUCLEOTIDE SEQUENCE</scope>
    <source>
        <strain evidence="1">ChiGjej2B2-19336</strain>
    </source>
</reference>
<evidence type="ECO:0000313" key="2">
    <source>
        <dbReference type="Proteomes" id="UP000698963"/>
    </source>
</evidence>
<dbReference type="EMBL" id="DYZA01000024">
    <property type="protein sequence ID" value="HJD96260.1"/>
    <property type="molecule type" value="Genomic_DNA"/>
</dbReference>
<dbReference type="RefSeq" id="WP_304120457.1">
    <property type="nucleotide sequence ID" value="NZ_DYZA01000024.1"/>
</dbReference>
<proteinExistence type="predicted"/>
<accession>A0A921DQA1</accession>
<gene>
    <name evidence="1" type="ORF">K8W16_01250</name>
</gene>
<evidence type="ECO:0000313" key="1">
    <source>
        <dbReference type="EMBL" id="HJD96260.1"/>
    </source>
</evidence>
<organism evidence="1 2">
    <name type="scientific">Mailhella massiliensis</name>
    <dbReference type="NCBI Taxonomy" id="1903261"/>
    <lineage>
        <taxon>Bacteria</taxon>
        <taxon>Pseudomonadati</taxon>
        <taxon>Thermodesulfobacteriota</taxon>
        <taxon>Desulfovibrionia</taxon>
        <taxon>Desulfovibrionales</taxon>
        <taxon>Desulfovibrionaceae</taxon>
        <taxon>Mailhella</taxon>
    </lineage>
</organism>
<dbReference type="AlphaFoldDB" id="A0A921DQA1"/>
<reference evidence="1" key="2">
    <citation type="submission" date="2021-09" db="EMBL/GenBank/DDBJ databases">
        <authorList>
            <person name="Gilroy R."/>
        </authorList>
    </citation>
    <scope>NUCLEOTIDE SEQUENCE</scope>
    <source>
        <strain evidence="1">ChiGjej2B2-19336</strain>
    </source>
</reference>